<organism evidence="1 2">
    <name type="scientific">Catharanthus roseus</name>
    <name type="common">Madagascar periwinkle</name>
    <name type="synonym">Vinca rosea</name>
    <dbReference type="NCBI Taxonomy" id="4058"/>
    <lineage>
        <taxon>Eukaryota</taxon>
        <taxon>Viridiplantae</taxon>
        <taxon>Streptophyta</taxon>
        <taxon>Embryophyta</taxon>
        <taxon>Tracheophyta</taxon>
        <taxon>Spermatophyta</taxon>
        <taxon>Magnoliopsida</taxon>
        <taxon>eudicotyledons</taxon>
        <taxon>Gunneridae</taxon>
        <taxon>Pentapetalae</taxon>
        <taxon>asterids</taxon>
        <taxon>lamiids</taxon>
        <taxon>Gentianales</taxon>
        <taxon>Apocynaceae</taxon>
        <taxon>Rauvolfioideae</taxon>
        <taxon>Vinceae</taxon>
        <taxon>Catharanthinae</taxon>
        <taxon>Catharanthus</taxon>
    </lineage>
</organism>
<evidence type="ECO:0000313" key="2">
    <source>
        <dbReference type="Proteomes" id="UP001060085"/>
    </source>
</evidence>
<comment type="caution">
    <text evidence="1">The sequence shown here is derived from an EMBL/GenBank/DDBJ whole genome shotgun (WGS) entry which is preliminary data.</text>
</comment>
<reference evidence="2" key="1">
    <citation type="journal article" date="2023" name="Nat. Plants">
        <title>Single-cell RNA sequencing provides a high-resolution roadmap for understanding the multicellular compartmentation of specialized metabolism.</title>
        <authorList>
            <person name="Sun S."/>
            <person name="Shen X."/>
            <person name="Li Y."/>
            <person name="Li Y."/>
            <person name="Wang S."/>
            <person name="Li R."/>
            <person name="Zhang H."/>
            <person name="Shen G."/>
            <person name="Guo B."/>
            <person name="Wei J."/>
            <person name="Xu J."/>
            <person name="St-Pierre B."/>
            <person name="Chen S."/>
            <person name="Sun C."/>
        </authorList>
    </citation>
    <scope>NUCLEOTIDE SEQUENCE [LARGE SCALE GENOMIC DNA]</scope>
</reference>
<dbReference type="Proteomes" id="UP001060085">
    <property type="component" value="Linkage Group LG04"/>
</dbReference>
<gene>
    <name evidence="1" type="ORF">M9H77_16552</name>
</gene>
<protein>
    <submittedName>
        <fullName evidence="1">Uncharacterized protein</fullName>
    </submittedName>
</protein>
<proteinExistence type="predicted"/>
<evidence type="ECO:0000313" key="1">
    <source>
        <dbReference type="EMBL" id="KAI5666699.1"/>
    </source>
</evidence>
<keyword evidence="2" id="KW-1185">Reference proteome</keyword>
<sequence>MAFATVNKPVVQSGSKQICDDCQKLGHDITVYFQLNGSPDWRAERTKLNGSNNGRERGSGRISVAIARGRGRQLRAGRGTSPVANNNSSTLGGWANMAHDVGETAVKLIGGKPNVKENEKSTFAPTAGPVKSAEVQDGVQLAKAQDESRHKLSHTPSLMPHGPSQDYLPSRPCQDIGSKPPARAMSPQGAPLLDSIFPSSGLAG</sequence>
<name>A0ACC0B231_CATRO</name>
<accession>A0ACC0B231</accession>
<dbReference type="EMBL" id="CM044704">
    <property type="protein sequence ID" value="KAI5666699.1"/>
    <property type="molecule type" value="Genomic_DNA"/>
</dbReference>